<dbReference type="VEuPathDB" id="TriTrypDB:TcCL_ESM08405"/>
<accession>A0A2V2UZ67</accession>
<dbReference type="InterPro" id="IPR036873">
    <property type="entry name" value="Rhodanese-like_dom_sf"/>
</dbReference>
<dbReference type="SUPFAM" id="SSF52821">
    <property type="entry name" value="Rhodanese/Cell cycle control phosphatase"/>
    <property type="match status" value="1"/>
</dbReference>
<organism evidence="1 2">
    <name type="scientific">Trypanosoma cruzi</name>
    <dbReference type="NCBI Taxonomy" id="5693"/>
    <lineage>
        <taxon>Eukaryota</taxon>
        <taxon>Discoba</taxon>
        <taxon>Euglenozoa</taxon>
        <taxon>Kinetoplastea</taxon>
        <taxon>Metakinetoplastina</taxon>
        <taxon>Trypanosomatida</taxon>
        <taxon>Trypanosomatidae</taxon>
        <taxon>Trypanosoma</taxon>
        <taxon>Schizotrypanum</taxon>
    </lineage>
</organism>
<comment type="caution">
    <text evidence="1">The sequence shown here is derived from an EMBL/GenBank/DDBJ whole genome shotgun (WGS) entry which is preliminary data.</text>
</comment>
<name>A0A2V2UZ67_TRYCR</name>
<dbReference type="AlphaFoldDB" id="A0A2V2UZ67"/>
<dbReference type="VEuPathDB" id="TriTrypDB:BCY84_15500"/>
<dbReference type="Proteomes" id="UP000246121">
    <property type="component" value="Unassembled WGS sequence"/>
</dbReference>
<dbReference type="EMBL" id="PRFA01000072">
    <property type="protein sequence ID" value="PWU88512.1"/>
    <property type="molecule type" value="Genomic_DNA"/>
</dbReference>
<evidence type="ECO:0008006" key="3">
    <source>
        <dbReference type="Google" id="ProtNLM"/>
    </source>
</evidence>
<dbReference type="VEuPathDB" id="TriTrypDB:TcCLB.506625.90"/>
<reference evidence="1 2" key="1">
    <citation type="journal article" date="2018" name="Microb. Genom.">
        <title>Expanding an expanded genome: long-read sequencing of Trypanosoma cruzi.</title>
        <authorList>
            <person name="Berna L."/>
            <person name="Rodriguez M."/>
            <person name="Chiribao M.L."/>
            <person name="Parodi-Talice A."/>
            <person name="Pita S."/>
            <person name="Rijo G."/>
            <person name="Alvarez-Valin F."/>
            <person name="Robello C."/>
        </authorList>
    </citation>
    <scope>NUCLEOTIDE SEQUENCE [LARGE SCALE GENOMIC DNA]</scope>
    <source>
        <strain evidence="1 2">Dm28c</strain>
    </source>
</reference>
<sequence>MAQWIPKTAWRVSNLNKRYGPSYITSGDVPLSTFGRAPIVYDATMLKKKLSCAEGLVMIDVRDALEQQRYPVPCAVALHHHDLLSGAACPILPREKESSELFIIASNLQRGVNSSTALQRWGYSNVFLVDYESLVEAGCTGDAEDDEKMKTVETTP</sequence>
<dbReference type="VEuPathDB" id="TriTrypDB:C4B63_72g81"/>
<dbReference type="VEuPathDB" id="TriTrypDB:TcYC6_0024560"/>
<dbReference type="VEuPathDB" id="TriTrypDB:TcBrA4_0053990"/>
<proteinExistence type="predicted"/>
<protein>
    <recommendedName>
        <fullName evidence="3">Rhodanese domain-containing protein</fullName>
    </recommendedName>
</protein>
<evidence type="ECO:0000313" key="1">
    <source>
        <dbReference type="EMBL" id="PWU88512.1"/>
    </source>
</evidence>
<evidence type="ECO:0000313" key="2">
    <source>
        <dbReference type="Proteomes" id="UP000246121"/>
    </source>
</evidence>
<dbReference type="VEuPathDB" id="TriTrypDB:C3747_284g20"/>
<gene>
    <name evidence="1" type="ORF">C4B63_72g81</name>
</gene>